<evidence type="ECO:0000313" key="4">
    <source>
        <dbReference type="EMBL" id="ODM93773.1"/>
    </source>
</evidence>
<dbReference type="Proteomes" id="UP000094527">
    <property type="component" value="Unassembled WGS sequence"/>
</dbReference>
<feature type="region of interest" description="Disordered" evidence="2">
    <location>
        <begin position="201"/>
        <end position="229"/>
    </location>
</feature>
<feature type="domain" description="C2H2-type" evidence="3">
    <location>
        <begin position="126"/>
        <end position="153"/>
    </location>
</feature>
<dbReference type="Gene3D" id="3.30.160.60">
    <property type="entry name" value="Classic Zinc Finger"/>
    <property type="match status" value="1"/>
</dbReference>
<evidence type="ECO:0000256" key="1">
    <source>
        <dbReference type="PROSITE-ProRule" id="PRU00042"/>
    </source>
</evidence>
<accession>A0A1D2MLA6</accession>
<dbReference type="SUPFAM" id="SSF57667">
    <property type="entry name" value="beta-beta-alpha zinc fingers"/>
    <property type="match status" value="1"/>
</dbReference>
<dbReference type="OrthoDB" id="8922241at2759"/>
<dbReference type="PROSITE" id="PS00028">
    <property type="entry name" value="ZINC_FINGER_C2H2_1"/>
    <property type="match status" value="2"/>
</dbReference>
<sequence length="229" mass="25600">MDSFQNGKETSSDEEQAKDPPPVAIASSSKSCPPLNKPSTSAAARRHAMSEEKKCPECRVVYDGQSFRPVVEVSCGHEKCCRCLCESESGCRQCPKKGKKSSSPVKALKRNIDGKVKKVKVRPVEHDCPYCPMSFEYPNDLELHRTIHAAHPYRCCICSTAFFTKELLENHIVRVHYEPAQYAREIASLAVMQFLEQHVGNLEDQGSSESETTANDEKEEVVDDDEDSD</sequence>
<keyword evidence="1" id="KW-0862">Zinc</keyword>
<evidence type="ECO:0000259" key="3">
    <source>
        <dbReference type="PROSITE" id="PS50157"/>
    </source>
</evidence>
<keyword evidence="1" id="KW-0863">Zinc-finger</keyword>
<feature type="domain" description="C2H2-type" evidence="3">
    <location>
        <begin position="153"/>
        <end position="181"/>
    </location>
</feature>
<name>A0A1D2MLA6_ORCCI</name>
<proteinExistence type="predicted"/>
<keyword evidence="5" id="KW-1185">Reference proteome</keyword>
<evidence type="ECO:0000313" key="5">
    <source>
        <dbReference type="Proteomes" id="UP000094527"/>
    </source>
</evidence>
<dbReference type="SMART" id="SM00355">
    <property type="entry name" value="ZnF_C2H2"/>
    <property type="match status" value="2"/>
</dbReference>
<dbReference type="GO" id="GO:0008270">
    <property type="term" value="F:zinc ion binding"/>
    <property type="evidence" value="ECO:0007669"/>
    <property type="project" value="UniProtKB-KW"/>
</dbReference>
<feature type="compositionally biased region" description="Polar residues" evidence="2">
    <location>
        <begin position="204"/>
        <end position="213"/>
    </location>
</feature>
<gene>
    <name evidence="4" type="ORF">Ocin01_12907</name>
</gene>
<protein>
    <submittedName>
        <fullName evidence="4">Putative transcription factor ovo-like protein 3</fullName>
    </submittedName>
</protein>
<feature type="compositionally biased region" description="Polar residues" evidence="2">
    <location>
        <begin position="26"/>
        <end position="42"/>
    </location>
</feature>
<reference evidence="4 5" key="1">
    <citation type="journal article" date="2016" name="Genome Biol. Evol.">
        <title>Gene Family Evolution Reflects Adaptation to Soil Environmental Stressors in the Genome of the Collembolan Orchesella cincta.</title>
        <authorList>
            <person name="Faddeeva-Vakhrusheva A."/>
            <person name="Derks M.F."/>
            <person name="Anvar S.Y."/>
            <person name="Agamennone V."/>
            <person name="Suring W."/>
            <person name="Smit S."/>
            <person name="van Straalen N.M."/>
            <person name="Roelofs D."/>
        </authorList>
    </citation>
    <scope>NUCLEOTIDE SEQUENCE [LARGE SCALE GENOMIC DNA]</scope>
    <source>
        <tissue evidence="4">Mixed pool</tissue>
    </source>
</reference>
<keyword evidence="1" id="KW-0479">Metal-binding</keyword>
<dbReference type="InterPro" id="IPR036236">
    <property type="entry name" value="Znf_C2H2_sf"/>
</dbReference>
<dbReference type="EMBL" id="LJIJ01000918">
    <property type="protein sequence ID" value="ODM93773.1"/>
    <property type="molecule type" value="Genomic_DNA"/>
</dbReference>
<comment type="caution">
    <text evidence="4">The sequence shown here is derived from an EMBL/GenBank/DDBJ whole genome shotgun (WGS) entry which is preliminary data.</text>
</comment>
<organism evidence="4 5">
    <name type="scientific">Orchesella cincta</name>
    <name type="common">Springtail</name>
    <name type="synonym">Podura cincta</name>
    <dbReference type="NCBI Taxonomy" id="48709"/>
    <lineage>
        <taxon>Eukaryota</taxon>
        <taxon>Metazoa</taxon>
        <taxon>Ecdysozoa</taxon>
        <taxon>Arthropoda</taxon>
        <taxon>Hexapoda</taxon>
        <taxon>Collembola</taxon>
        <taxon>Entomobryomorpha</taxon>
        <taxon>Entomobryoidea</taxon>
        <taxon>Orchesellidae</taxon>
        <taxon>Orchesellinae</taxon>
        <taxon>Orchesella</taxon>
    </lineage>
</organism>
<dbReference type="InterPro" id="IPR013087">
    <property type="entry name" value="Znf_C2H2_type"/>
</dbReference>
<feature type="region of interest" description="Disordered" evidence="2">
    <location>
        <begin position="1"/>
        <end position="45"/>
    </location>
</feature>
<dbReference type="Pfam" id="PF00096">
    <property type="entry name" value="zf-C2H2"/>
    <property type="match status" value="2"/>
</dbReference>
<dbReference type="AlphaFoldDB" id="A0A1D2MLA6"/>
<dbReference type="PROSITE" id="PS50157">
    <property type="entry name" value="ZINC_FINGER_C2H2_2"/>
    <property type="match status" value="2"/>
</dbReference>
<evidence type="ECO:0000256" key="2">
    <source>
        <dbReference type="SAM" id="MobiDB-lite"/>
    </source>
</evidence>
<feature type="compositionally biased region" description="Acidic residues" evidence="2">
    <location>
        <begin position="217"/>
        <end position="229"/>
    </location>
</feature>